<dbReference type="AlphaFoldDB" id="A0A9W4TUN6"/>
<name>A0A9W4TUN6_9ASCO</name>
<dbReference type="SUPFAM" id="SSF53178">
    <property type="entry name" value="Peptidyl-tRNA hydrolase-like"/>
    <property type="match status" value="1"/>
</dbReference>
<evidence type="ECO:0008006" key="6">
    <source>
        <dbReference type="Google" id="ProtNLM"/>
    </source>
</evidence>
<gene>
    <name evidence="4" type="ORF">CANVERA_P1208</name>
</gene>
<dbReference type="OrthoDB" id="1711136at2759"/>
<accession>A0A9W4TUN6</accession>
<keyword evidence="3" id="KW-0694">RNA-binding</keyword>
<dbReference type="PANTHER" id="PTHR17224:SF1">
    <property type="entry name" value="PEPTIDYL-TRNA HYDROLASE"/>
    <property type="match status" value="1"/>
</dbReference>
<evidence type="ECO:0000256" key="1">
    <source>
        <dbReference type="ARBA" id="ARBA00022555"/>
    </source>
</evidence>
<dbReference type="GO" id="GO:0004045">
    <property type="term" value="F:peptidyl-tRNA hydrolase activity"/>
    <property type="evidence" value="ECO:0007669"/>
    <property type="project" value="InterPro"/>
</dbReference>
<dbReference type="Pfam" id="PF01195">
    <property type="entry name" value="Pept_tRNA_hydro"/>
    <property type="match status" value="1"/>
</dbReference>
<dbReference type="EMBL" id="CANTUO010000001">
    <property type="protein sequence ID" value="CAI5756690.1"/>
    <property type="molecule type" value="Genomic_DNA"/>
</dbReference>
<evidence type="ECO:0000256" key="3">
    <source>
        <dbReference type="ARBA" id="ARBA00022884"/>
    </source>
</evidence>
<evidence type="ECO:0000256" key="2">
    <source>
        <dbReference type="ARBA" id="ARBA00022801"/>
    </source>
</evidence>
<protein>
    <recommendedName>
        <fullName evidence="6">Peptidyl-tRNA hydrolase</fullName>
    </recommendedName>
</protein>
<evidence type="ECO:0000313" key="5">
    <source>
        <dbReference type="Proteomes" id="UP001152885"/>
    </source>
</evidence>
<evidence type="ECO:0000313" key="4">
    <source>
        <dbReference type="EMBL" id="CAI5756690.1"/>
    </source>
</evidence>
<keyword evidence="5" id="KW-1185">Reference proteome</keyword>
<dbReference type="PANTHER" id="PTHR17224">
    <property type="entry name" value="PEPTIDYL-TRNA HYDROLASE"/>
    <property type="match status" value="1"/>
</dbReference>
<keyword evidence="1" id="KW-0820">tRNA-binding</keyword>
<dbReference type="InterPro" id="IPR036416">
    <property type="entry name" value="Pept_tRNA_hydro_sf"/>
</dbReference>
<reference evidence="4" key="1">
    <citation type="submission" date="2022-12" db="EMBL/GenBank/DDBJ databases">
        <authorList>
            <person name="Brejova B."/>
        </authorList>
    </citation>
    <scope>NUCLEOTIDE SEQUENCE</scope>
</reference>
<sequence>MLNLLMKNYNIKQLTKKSVYSISKNQDESLIFVKSNSYMNESVKSWQKFEKDERVKGSLILILYDDFESNLGTVKLSKFKKNESHNGIKNLIASELKDLNCYKLGIGIGPKPSNATRETMASWVLSSFNLDQIKSIHEDVLELLIFYVQNIVESEGITDTNKFNARMTKLWISRNEN</sequence>
<proteinExistence type="predicted"/>
<dbReference type="InterPro" id="IPR001328">
    <property type="entry name" value="Pept_tRNA_hydro"/>
</dbReference>
<dbReference type="Gene3D" id="3.40.50.1470">
    <property type="entry name" value="Peptidyl-tRNA hydrolase"/>
    <property type="match status" value="1"/>
</dbReference>
<keyword evidence="2" id="KW-0378">Hydrolase</keyword>
<organism evidence="4 5">
    <name type="scientific">Candida verbasci</name>
    <dbReference type="NCBI Taxonomy" id="1227364"/>
    <lineage>
        <taxon>Eukaryota</taxon>
        <taxon>Fungi</taxon>
        <taxon>Dikarya</taxon>
        <taxon>Ascomycota</taxon>
        <taxon>Saccharomycotina</taxon>
        <taxon>Pichiomycetes</taxon>
        <taxon>Debaryomycetaceae</taxon>
        <taxon>Candida/Lodderomyces clade</taxon>
        <taxon>Candida</taxon>
    </lineage>
</organism>
<dbReference type="GO" id="GO:0000049">
    <property type="term" value="F:tRNA binding"/>
    <property type="evidence" value="ECO:0007669"/>
    <property type="project" value="UniProtKB-KW"/>
</dbReference>
<comment type="caution">
    <text evidence="4">The sequence shown here is derived from an EMBL/GenBank/DDBJ whole genome shotgun (WGS) entry which is preliminary data.</text>
</comment>
<dbReference type="Proteomes" id="UP001152885">
    <property type="component" value="Unassembled WGS sequence"/>
</dbReference>